<evidence type="ECO:0000259" key="2">
    <source>
        <dbReference type="Pfam" id="PF13568"/>
    </source>
</evidence>
<dbReference type="EMBL" id="DXBE01000062">
    <property type="protein sequence ID" value="HIZ69864.1"/>
    <property type="molecule type" value="Genomic_DNA"/>
</dbReference>
<evidence type="ECO:0000313" key="4">
    <source>
        <dbReference type="Proteomes" id="UP000824055"/>
    </source>
</evidence>
<name>A0A9D2JXS7_9BACT</name>
<proteinExistence type="predicted"/>
<dbReference type="AlphaFoldDB" id="A0A9D2JXS7"/>
<reference evidence="3" key="1">
    <citation type="journal article" date="2021" name="PeerJ">
        <title>Extensive microbial diversity within the chicken gut microbiome revealed by metagenomics and culture.</title>
        <authorList>
            <person name="Gilroy R."/>
            <person name="Ravi A."/>
            <person name="Getino M."/>
            <person name="Pursley I."/>
            <person name="Horton D.L."/>
            <person name="Alikhan N.F."/>
            <person name="Baker D."/>
            <person name="Gharbi K."/>
            <person name="Hall N."/>
            <person name="Watson M."/>
            <person name="Adriaenssens E.M."/>
            <person name="Foster-Nyarko E."/>
            <person name="Jarju S."/>
            <person name="Secka A."/>
            <person name="Antonio M."/>
            <person name="Oren A."/>
            <person name="Chaudhuri R.R."/>
            <person name="La Ragione R."/>
            <person name="Hildebrand F."/>
            <person name="Pallen M.J."/>
        </authorList>
    </citation>
    <scope>NUCLEOTIDE SEQUENCE</scope>
    <source>
        <strain evidence="3">ChiHecec3B27-8219</strain>
    </source>
</reference>
<organism evidence="3 4">
    <name type="scientific">Candidatus Prevotella avicola</name>
    <dbReference type="NCBI Taxonomy" id="2838738"/>
    <lineage>
        <taxon>Bacteria</taxon>
        <taxon>Pseudomonadati</taxon>
        <taxon>Bacteroidota</taxon>
        <taxon>Bacteroidia</taxon>
        <taxon>Bacteroidales</taxon>
        <taxon>Prevotellaceae</taxon>
        <taxon>Prevotella</taxon>
    </lineage>
</organism>
<dbReference type="Pfam" id="PF13568">
    <property type="entry name" value="OMP_b-brl_2"/>
    <property type="match status" value="1"/>
</dbReference>
<feature type="chain" id="PRO_5039344451" evidence="1">
    <location>
        <begin position="22"/>
        <end position="249"/>
    </location>
</feature>
<sequence>MKKLISIISLLCLLTPLCLSAQERTVQNRPYTDLRKLHFGVLVGTHLQDIEFVNTGPTVYIDDQGNEVHSMVSTDQSRWDPGFTVGVLAELRLSTHFQFRFAPTLYFGTRHITYRNHTLPDAQGNPTEVSQDMKTAYMAGSCELIFAAPRYNNHRPYLLAGVSPMFNLSGNSGEYMRLKKTDVYLEVGVGCDFYLPFFKLRPELKFMYSIMDTYDSNYANNVQDKNLLPYTLSVNEAHTKMIALTFYFE</sequence>
<protein>
    <submittedName>
        <fullName evidence="3">PorT family protein</fullName>
    </submittedName>
</protein>
<accession>A0A9D2JXS7</accession>
<comment type="caution">
    <text evidence="3">The sequence shown here is derived from an EMBL/GenBank/DDBJ whole genome shotgun (WGS) entry which is preliminary data.</text>
</comment>
<evidence type="ECO:0000256" key="1">
    <source>
        <dbReference type="SAM" id="SignalP"/>
    </source>
</evidence>
<dbReference type="Proteomes" id="UP000824055">
    <property type="component" value="Unassembled WGS sequence"/>
</dbReference>
<gene>
    <name evidence="3" type="ORF">H9966_08310</name>
</gene>
<dbReference type="InterPro" id="IPR025665">
    <property type="entry name" value="Beta-barrel_OMP_2"/>
</dbReference>
<reference evidence="3" key="2">
    <citation type="submission" date="2021-04" db="EMBL/GenBank/DDBJ databases">
        <authorList>
            <person name="Gilroy R."/>
        </authorList>
    </citation>
    <scope>NUCLEOTIDE SEQUENCE</scope>
    <source>
        <strain evidence="3">ChiHecec3B27-8219</strain>
    </source>
</reference>
<evidence type="ECO:0000313" key="3">
    <source>
        <dbReference type="EMBL" id="HIZ69864.1"/>
    </source>
</evidence>
<keyword evidence="1" id="KW-0732">Signal</keyword>
<feature type="signal peptide" evidence="1">
    <location>
        <begin position="1"/>
        <end position="21"/>
    </location>
</feature>
<feature type="domain" description="Outer membrane protein beta-barrel" evidence="2">
    <location>
        <begin position="27"/>
        <end position="214"/>
    </location>
</feature>